<reference evidence="5 6" key="1">
    <citation type="journal article" date="2011" name="Science">
        <title>The Selaginella genome identifies genetic changes associated with the evolution of vascular plants.</title>
        <authorList>
            <person name="Banks J.A."/>
            <person name="Nishiyama T."/>
            <person name="Hasebe M."/>
            <person name="Bowman J.L."/>
            <person name="Gribskov M."/>
            <person name="dePamphilis C."/>
            <person name="Albert V.A."/>
            <person name="Aono N."/>
            <person name="Aoyama T."/>
            <person name="Ambrose B.A."/>
            <person name="Ashton N.W."/>
            <person name="Axtell M.J."/>
            <person name="Barker E."/>
            <person name="Barker M.S."/>
            <person name="Bennetzen J.L."/>
            <person name="Bonawitz N.D."/>
            <person name="Chapple C."/>
            <person name="Cheng C."/>
            <person name="Correa L.G."/>
            <person name="Dacre M."/>
            <person name="DeBarry J."/>
            <person name="Dreyer I."/>
            <person name="Elias M."/>
            <person name="Engstrom E.M."/>
            <person name="Estelle M."/>
            <person name="Feng L."/>
            <person name="Finet C."/>
            <person name="Floyd S.K."/>
            <person name="Frommer W.B."/>
            <person name="Fujita T."/>
            <person name="Gramzow L."/>
            <person name="Gutensohn M."/>
            <person name="Harholt J."/>
            <person name="Hattori M."/>
            <person name="Heyl A."/>
            <person name="Hirai T."/>
            <person name="Hiwatashi Y."/>
            <person name="Ishikawa M."/>
            <person name="Iwata M."/>
            <person name="Karol K.G."/>
            <person name="Koehler B."/>
            <person name="Kolukisaoglu U."/>
            <person name="Kubo M."/>
            <person name="Kurata T."/>
            <person name="Lalonde S."/>
            <person name="Li K."/>
            <person name="Li Y."/>
            <person name="Litt A."/>
            <person name="Lyons E."/>
            <person name="Manning G."/>
            <person name="Maruyama T."/>
            <person name="Michael T.P."/>
            <person name="Mikami K."/>
            <person name="Miyazaki S."/>
            <person name="Morinaga S."/>
            <person name="Murata T."/>
            <person name="Mueller-Roeber B."/>
            <person name="Nelson D.R."/>
            <person name="Obara M."/>
            <person name="Oguri Y."/>
            <person name="Olmstead R.G."/>
            <person name="Onodera N."/>
            <person name="Petersen B.L."/>
            <person name="Pils B."/>
            <person name="Prigge M."/>
            <person name="Rensing S.A."/>
            <person name="Riano-Pachon D.M."/>
            <person name="Roberts A.W."/>
            <person name="Sato Y."/>
            <person name="Scheller H.V."/>
            <person name="Schulz B."/>
            <person name="Schulz C."/>
            <person name="Shakirov E.V."/>
            <person name="Shibagaki N."/>
            <person name="Shinohara N."/>
            <person name="Shippen D.E."/>
            <person name="Soerensen I."/>
            <person name="Sotooka R."/>
            <person name="Sugimoto N."/>
            <person name="Sugita M."/>
            <person name="Sumikawa N."/>
            <person name="Tanurdzic M."/>
            <person name="Theissen G."/>
            <person name="Ulvskov P."/>
            <person name="Wakazuki S."/>
            <person name="Weng J.K."/>
            <person name="Willats W.W."/>
            <person name="Wipf D."/>
            <person name="Wolf P.G."/>
            <person name="Yang L."/>
            <person name="Zimmer A.D."/>
            <person name="Zhu Q."/>
            <person name="Mitros T."/>
            <person name="Hellsten U."/>
            <person name="Loque D."/>
            <person name="Otillar R."/>
            <person name="Salamov A."/>
            <person name="Schmutz J."/>
            <person name="Shapiro H."/>
            <person name="Lindquist E."/>
            <person name="Lucas S."/>
            <person name="Rokhsar D."/>
            <person name="Grigoriev I.V."/>
        </authorList>
    </citation>
    <scope>NUCLEOTIDE SEQUENCE [LARGE SCALE GENOMIC DNA]</scope>
</reference>
<dbReference type="AlphaFoldDB" id="D8R9U5"/>
<dbReference type="eggNOG" id="KOG0870">
    <property type="taxonomic scope" value="Eukaryota"/>
</dbReference>
<evidence type="ECO:0000259" key="4">
    <source>
        <dbReference type="Pfam" id="PF00808"/>
    </source>
</evidence>
<evidence type="ECO:0000313" key="6">
    <source>
        <dbReference type="Proteomes" id="UP000001514"/>
    </source>
</evidence>
<dbReference type="KEGG" id="smo:SELMODRAFT_88436"/>
<feature type="compositionally biased region" description="Acidic residues" evidence="3">
    <location>
        <begin position="139"/>
        <end position="148"/>
    </location>
</feature>
<dbReference type="PANTHER" id="PTHR46172">
    <property type="entry name" value="DNA POLYMERASE EPSILON SUBUNIT 3"/>
    <property type="match status" value="1"/>
</dbReference>
<dbReference type="GO" id="GO:0006272">
    <property type="term" value="P:leading strand elongation"/>
    <property type="evidence" value="ECO:0000318"/>
    <property type="project" value="GO_Central"/>
</dbReference>
<evidence type="ECO:0000256" key="2">
    <source>
        <dbReference type="ARBA" id="ARBA00023242"/>
    </source>
</evidence>
<dbReference type="InterPro" id="IPR051377">
    <property type="entry name" value="DNA_Pol-Epsilon_Subunit"/>
</dbReference>
<comment type="subcellular location">
    <subcellularLocation>
        <location evidence="1">Nucleus</location>
    </subcellularLocation>
</comment>
<dbReference type="InterPro" id="IPR009072">
    <property type="entry name" value="Histone-fold"/>
</dbReference>
<proteinExistence type="predicted"/>
<dbReference type="PANTHER" id="PTHR46172:SF1">
    <property type="entry name" value="DNA POLYMERASE EPSILON SUBUNIT 3"/>
    <property type="match status" value="1"/>
</dbReference>
<evidence type="ECO:0000256" key="3">
    <source>
        <dbReference type="SAM" id="MobiDB-lite"/>
    </source>
</evidence>
<feature type="domain" description="Transcription factor CBF/NF-Y/archaeal histone" evidence="4">
    <location>
        <begin position="9"/>
        <end position="83"/>
    </location>
</feature>
<dbReference type="GO" id="GO:0046982">
    <property type="term" value="F:protein heterodimerization activity"/>
    <property type="evidence" value="ECO:0007669"/>
    <property type="project" value="InterPro"/>
</dbReference>
<dbReference type="GO" id="GO:0008622">
    <property type="term" value="C:epsilon DNA polymerase complex"/>
    <property type="evidence" value="ECO:0000318"/>
    <property type="project" value="GO_Central"/>
</dbReference>
<accession>D8R9U5</accession>
<dbReference type="Gene3D" id="1.10.20.10">
    <property type="entry name" value="Histone, subunit A"/>
    <property type="match status" value="1"/>
</dbReference>
<dbReference type="InterPro" id="IPR003958">
    <property type="entry name" value="CBFA_NFYB_domain"/>
</dbReference>
<dbReference type="HOGENOM" id="CLU_066247_7_0_1"/>
<evidence type="ECO:0000313" key="5">
    <source>
        <dbReference type="EMBL" id="EFJ30954.1"/>
    </source>
</evidence>
<dbReference type="OMA" id="KQNHRTI"/>
<dbReference type="GO" id="GO:0031490">
    <property type="term" value="F:chromatin DNA binding"/>
    <property type="evidence" value="ECO:0000318"/>
    <property type="project" value="GO_Central"/>
</dbReference>
<dbReference type="EMBL" id="GL377574">
    <property type="protein sequence ID" value="EFJ30954.1"/>
    <property type="molecule type" value="Genomic_DNA"/>
</dbReference>
<organism evidence="6">
    <name type="scientific">Selaginella moellendorffii</name>
    <name type="common">Spikemoss</name>
    <dbReference type="NCBI Taxonomy" id="88036"/>
    <lineage>
        <taxon>Eukaryota</taxon>
        <taxon>Viridiplantae</taxon>
        <taxon>Streptophyta</taxon>
        <taxon>Embryophyta</taxon>
        <taxon>Tracheophyta</taxon>
        <taxon>Lycopodiopsida</taxon>
        <taxon>Selaginellales</taxon>
        <taxon>Selaginellaceae</taxon>
        <taxon>Selaginella</taxon>
    </lineage>
</organism>
<evidence type="ECO:0000256" key="1">
    <source>
        <dbReference type="ARBA" id="ARBA00004123"/>
    </source>
</evidence>
<dbReference type="GO" id="GO:0031507">
    <property type="term" value="P:heterochromatin formation"/>
    <property type="evidence" value="ECO:0000318"/>
    <property type="project" value="GO_Central"/>
</dbReference>
<dbReference type="STRING" id="88036.D8R9U5"/>
<keyword evidence="2" id="KW-0539">Nucleus</keyword>
<sequence length="148" mass="16735">MVVPPESEELPRANIKRIVKAKLAELARSQLGQERDIPVQKEAFQAFAESTRIFIHYLSATANDICRETKRQTINADDVLRALDDLEFGEFVEPLRASLEGYKAGRKSMPKKSSTSTSKRKTSTTKNKEKAQKAFREGDGEDEEETMQ</sequence>
<dbReference type="SUPFAM" id="SSF47113">
    <property type="entry name" value="Histone-fold"/>
    <property type="match status" value="1"/>
</dbReference>
<dbReference type="Gramene" id="EFJ30954">
    <property type="protein sequence ID" value="EFJ30954"/>
    <property type="gene ID" value="SELMODRAFT_88436"/>
</dbReference>
<dbReference type="Proteomes" id="UP000001514">
    <property type="component" value="Unassembled WGS sequence"/>
</dbReference>
<feature type="region of interest" description="Disordered" evidence="3">
    <location>
        <begin position="99"/>
        <end position="148"/>
    </location>
</feature>
<name>D8R9U5_SELML</name>
<feature type="compositionally biased region" description="Basic and acidic residues" evidence="3">
    <location>
        <begin position="126"/>
        <end position="138"/>
    </location>
</feature>
<keyword evidence="6" id="KW-1185">Reference proteome</keyword>
<dbReference type="InParanoid" id="D8R9U5"/>
<protein>
    <recommendedName>
        <fullName evidence="4">Transcription factor CBF/NF-Y/archaeal histone domain-containing protein</fullName>
    </recommendedName>
</protein>
<dbReference type="CDD" id="cd22928">
    <property type="entry name" value="HFD_POLE3_DPB4"/>
    <property type="match status" value="1"/>
</dbReference>
<dbReference type="GO" id="GO:0008623">
    <property type="term" value="C:CHRAC"/>
    <property type="evidence" value="ECO:0000318"/>
    <property type="project" value="GO_Central"/>
</dbReference>
<dbReference type="GO" id="GO:0006974">
    <property type="term" value="P:DNA damage response"/>
    <property type="evidence" value="ECO:0000318"/>
    <property type="project" value="GO_Central"/>
</dbReference>
<dbReference type="Pfam" id="PF00808">
    <property type="entry name" value="CBFD_NFYB_HMF"/>
    <property type="match status" value="1"/>
</dbReference>
<gene>
    <name evidence="5" type="ORF">SELMODRAFT_88436</name>
</gene>